<feature type="compositionally biased region" description="Basic and acidic residues" evidence="3">
    <location>
        <begin position="150"/>
        <end position="171"/>
    </location>
</feature>
<dbReference type="InterPro" id="IPR051257">
    <property type="entry name" value="Diverse_CBS-Domain"/>
</dbReference>
<dbReference type="SMART" id="SM00116">
    <property type="entry name" value="CBS"/>
    <property type="match status" value="4"/>
</dbReference>
<dbReference type="Gene3D" id="3.10.580.10">
    <property type="entry name" value="CBS-domain"/>
    <property type="match status" value="3"/>
</dbReference>
<name>A0A1M6QX33_PSETH</name>
<feature type="domain" description="CBS" evidence="4">
    <location>
        <begin position="83"/>
        <end position="139"/>
    </location>
</feature>
<keyword evidence="6" id="KW-1185">Reference proteome</keyword>
<evidence type="ECO:0000259" key="4">
    <source>
        <dbReference type="PROSITE" id="PS51371"/>
    </source>
</evidence>
<dbReference type="PANTHER" id="PTHR43080:SF2">
    <property type="entry name" value="CBS DOMAIN-CONTAINING PROTEIN"/>
    <property type="match status" value="1"/>
</dbReference>
<feature type="region of interest" description="Disordered" evidence="3">
    <location>
        <begin position="146"/>
        <end position="171"/>
    </location>
</feature>
<reference evidence="5 6" key="1">
    <citation type="submission" date="2016-11" db="EMBL/GenBank/DDBJ databases">
        <authorList>
            <person name="Jaros S."/>
            <person name="Januszkiewicz K."/>
            <person name="Wedrychowicz H."/>
        </authorList>
    </citation>
    <scope>NUCLEOTIDE SEQUENCE [LARGE SCALE GENOMIC DNA]</scope>
    <source>
        <strain evidence="5 6">DSM 43832</strain>
    </source>
</reference>
<evidence type="ECO:0000313" key="5">
    <source>
        <dbReference type="EMBL" id="SHK24648.1"/>
    </source>
</evidence>
<organism evidence="5 6">
    <name type="scientific">Pseudonocardia thermophila</name>
    <dbReference type="NCBI Taxonomy" id="1848"/>
    <lineage>
        <taxon>Bacteria</taxon>
        <taxon>Bacillati</taxon>
        <taxon>Actinomycetota</taxon>
        <taxon>Actinomycetes</taxon>
        <taxon>Pseudonocardiales</taxon>
        <taxon>Pseudonocardiaceae</taxon>
        <taxon>Pseudonocardia</taxon>
    </lineage>
</organism>
<dbReference type="Proteomes" id="UP000184363">
    <property type="component" value="Unassembled WGS sequence"/>
</dbReference>
<proteinExistence type="predicted"/>
<evidence type="ECO:0000313" key="6">
    <source>
        <dbReference type="Proteomes" id="UP000184363"/>
    </source>
</evidence>
<dbReference type="SUPFAM" id="SSF54631">
    <property type="entry name" value="CBS-domain pair"/>
    <property type="match status" value="2"/>
</dbReference>
<evidence type="ECO:0000256" key="3">
    <source>
        <dbReference type="SAM" id="MobiDB-lite"/>
    </source>
</evidence>
<accession>A0A1M6QX33</accession>
<evidence type="ECO:0000256" key="1">
    <source>
        <dbReference type="ARBA" id="ARBA00023122"/>
    </source>
</evidence>
<dbReference type="AlphaFoldDB" id="A0A1M6QX33"/>
<keyword evidence="1 2" id="KW-0129">CBS domain</keyword>
<gene>
    <name evidence="5" type="ORF">SAMN05443637_10455</name>
</gene>
<feature type="domain" description="CBS" evidence="4">
    <location>
        <begin position="17"/>
        <end position="74"/>
    </location>
</feature>
<dbReference type="InterPro" id="IPR000644">
    <property type="entry name" value="CBS_dom"/>
</dbReference>
<dbReference type="InterPro" id="IPR046342">
    <property type="entry name" value="CBS_dom_sf"/>
</dbReference>
<dbReference type="EMBL" id="FRAP01000004">
    <property type="protein sequence ID" value="SHK24648.1"/>
    <property type="molecule type" value="Genomic_DNA"/>
</dbReference>
<sequence>MAVDTVECMALRARDIMTTRVVTVRADAPLSRAERLLREYSFSALPVVDQAHRLVGMISGIDVLRYRAERGTDTDDVIVADVMTPDVIAMKPDSNISILTHRLRAYGELRVMPIVDRGYLVGVVTRSDLLRPRRRGGALARVAARLTGSRPDEESRVELARRPPRHESPDWSREDLTVADVMTSGDLVTATADTSTEEAIELLTRHRFSALPVVSGDDLLVGIVSEADLLRDPLDGRASTRSRTVGGAMTREVVTVPPEASVQVVLGEFVEHGLRVVPVVSERRLVGIVSRSDLL</sequence>
<dbReference type="STRING" id="1848.SAMN05443637_10455"/>
<feature type="domain" description="CBS" evidence="4">
    <location>
        <begin position="249"/>
        <end position="295"/>
    </location>
</feature>
<dbReference type="Pfam" id="PF00571">
    <property type="entry name" value="CBS"/>
    <property type="match status" value="4"/>
</dbReference>
<protein>
    <submittedName>
        <fullName evidence="5">CBS domain-containing protein</fullName>
    </submittedName>
</protein>
<feature type="domain" description="CBS" evidence="4">
    <location>
        <begin position="182"/>
        <end position="239"/>
    </location>
</feature>
<dbReference type="PROSITE" id="PS51371">
    <property type="entry name" value="CBS"/>
    <property type="match status" value="4"/>
</dbReference>
<evidence type="ECO:0000256" key="2">
    <source>
        <dbReference type="PROSITE-ProRule" id="PRU00703"/>
    </source>
</evidence>
<dbReference type="PANTHER" id="PTHR43080">
    <property type="entry name" value="CBS DOMAIN-CONTAINING PROTEIN CBSX3, MITOCHONDRIAL"/>
    <property type="match status" value="1"/>
</dbReference>